<dbReference type="AlphaFoldDB" id="A0A2J6SRK9"/>
<feature type="signal peptide" evidence="1">
    <location>
        <begin position="1"/>
        <end position="20"/>
    </location>
</feature>
<reference evidence="2 3" key="1">
    <citation type="submission" date="2016-04" db="EMBL/GenBank/DDBJ databases">
        <title>A degradative enzymes factory behind the ericoid mycorrhizal symbiosis.</title>
        <authorList>
            <consortium name="DOE Joint Genome Institute"/>
            <person name="Martino E."/>
            <person name="Morin E."/>
            <person name="Grelet G."/>
            <person name="Kuo A."/>
            <person name="Kohler A."/>
            <person name="Daghino S."/>
            <person name="Barry K."/>
            <person name="Choi C."/>
            <person name="Cichocki N."/>
            <person name="Clum A."/>
            <person name="Copeland A."/>
            <person name="Hainaut M."/>
            <person name="Haridas S."/>
            <person name="Labutti K."/>
            <person name="Lindquist E."/>
            <person name="Lipzen A."/>
            <person name="Khouja H.-R."/>
            <person name="Murat C."/>
            <person name="Ohm R."/>
            <person name="Olson A."/>
            <person name="Spatafora J."/>
            <person name="Veneault-Fourrey C."/>
            <person name="Henrissat B."/>
            <person name="Grigoriev I."/>
            <person name="Martin F."/>
            <person name="Perotto S."/>
        </authorList>
    </citation>
    <scope>NUCLEOTIDE SEQUENCE [LARGE SCALE GENOMIC DNA]</scope>
    <source>
        <strain evidence="2 3">E</strain>
    </source>
</reference>
<evidence type="ECO:0000313" key="2">
    <source>
        <dbReference type="EMBL" id="PMD53380.1"/>
    </source>
</evidence>
<feature type="chain" id="PRO_5014468692" description="Hydrophobin" evidence="1">
    <location>
        <begin position="21"/>
        <end position="163"/>
    </location>
</feature>
<evidence type="ECO:0008006" key="4">
    <source>
        <dbReference type="Google" id="ProtNLM"/>
    </source>
</evidence>
<dbReference type="GeneID" id="36589541"/>
<sequence>MRSPSIFVILLITLLSSATAAPQLVSVIGGLLNGIPVVGAITGYLGNVLNMLGVLYAAPPSFLLTTDPSPVCKNVNNGTLLCCSSTINGDMPLVVELAQLAGQFKLNPNSINGLYCKKDFTTCNPGTKLCCQVDSVVNPPVINDVLSLALWCQNAPTQDTCAA</sequence>
<proteinExistence type="predicted"/>
<evidence type="ECO:0000313" key="3">
    <source>
        <dbReference type="Proteomes" id="UP000235371"/>
    </source>
</evidence>
<dbReference type="Proteomes" id="UP000235371">
    <property type="component" value="Unassembled WGS sequence"/>
</dbReference>
<accession>A0A2J6SRK9</accession>
<dbReference type="OrthoDB" id="5189319at2759"/>
<dbReference type="RefSeq" id="XP_024730284.1">
    <property type="nucleotide sequence ID" value="XM_024881464.1"/>
</dbReference>
<evidence type="ECO:0000256" key="1">
    <source>
        <dbReference type="SAM" id="SignalP"/>
    </source>
</evidence>
<dbReference type="EMBL" id="KZ613883">
    <property type="protein sequence ID" value="PMD53380.1"/>
    <property type="molecule type" value="Genomic_DNA"/>
</dbReference>
<protein>
    <recommendedName>
        <fullName evidence="4">Hydrophobin</fullName>
    </recommendedName>
</protein>
<gene>
    <name evidence="2" type="ORF">K444DRAFT_619155</name>
</gene>
<dbReference type="InParanoid" id="A0A2J6SRK9"/>
<organism evidence="2 3">
    <name type="scientific">Hyaloscypha bicolor E</name>
    <dbReference type="NCBI Taxonomy" id="1095630"/>
    <lineage>
        <taxon>Eukaryota</taxon>
        <taxon>Fungi</taxon>
        <taxon>Dikarya</taxon>
        <taxon>Ascomycota</taxon>
        <taxon>Pezizomycotina</taxon>
        <taxon>Leotiomycetes</taxon>
        <taxon>Helotiales</taxon>
        <taxon>Hyaloscyphaceae</taxon>
        <taxon>Hyaloscypha</taxon>
        <taxon>Hyaloscypha bicolor</taxon>
    </lineage>
</organism>
<name>A0A2J6SRK9_9HELO</name>
<keyword evidence="1" id="KW-0732">Signal</keyword>
<keyword evidence="3" id="KW-1185">Reference proteome</keyword>